<dbReference type="GO" id="GO:0046076">
    <property type="term" value="P:dTTP catabolic process"/>
    <property type="evidence" value="ECO:0007669"/>
    <property type="project" value="TreeGrafter"/>
</dbReference>
<dbReference type="Proteomes" id="UP000287296">
    <property type="component" value="Unassembled WGS sequence"/>
</dbReference>
<dbReference type="PANTHER" id="PTHR30522">
    <property type="entry name" value="NUCLEOSIDE TRIPHOSPHATE PYROPHOSPHOHYDROLASE"/>
    <property type="match status" value="1"/>
</dbReference>
<gene>
    <name evidence="4" type="ORF">D5F11_021190</name>
    <name evidence="3" type="ORF">J6TS1_50430</name>
</gene>
<organism evidence="4 5">
    <name type="scientific">Siminovitchia terrae</name>
    <name type="common">Bacillus terrae</name>
    <dbReference type="NCBI Taxonomy" id="1914933"/>
    <lineage>
        <taxon>Bacteria</taxon>
        <taxon>Bacillati</taxon>
        <taxon>Bacillota</taxon>
        <taxon>Bacilli</taxon>
        <taxon>Bacillales</taxon>
        <taxon>Bacillaceae</taxon>
        <taxon>Siminovitchia</taxon>
    </lineage>
</organism>
<dbReference type="InterPro" id="IPR035013">
    <property type="entry name" value="YabN_N"/>
</dbReference>
<dbReference type="RefSeq" id="WP_120118108.1">
    <property type="nucleotide sequence ID" value="NZ_BORJ01000021.1"/>
</dbReference>
<dbReference type="GO" id="GO:0006203">
    <property type="term" value="P:dGTP catabolic process"/>
    <property type="evidence" value="ECO:0007669"/>
    <property type="project" value="TreeGrafter"/>
</dbReference>
<dbReference type="GO" id="GO:0046061">
    <property type="term" value="P:dATP catabolic process"/>
    <property type="evidence" value="ECO:0007669"/>
    <property type="project" value="TreeGrafter"/>
</dbReference>
<dbReference type="CDD" id="cd11723">
    <property type="entry name" value="YabN_N_like"/>
    <property type="match status" value="1"/>
</dbReference>
<dbReference type="GO" id="GO:0046052">
    <property type="term" value="P:UTP catabolic process"/>
    <property type="evidence" value="ECO:0007669"/>
    <property type="project" value="TreeGrafter"/>
</dbReference>
<reference evidence="4 5" key="1">
    <citation type="submission" date="2018-12" db="EMBL/GenBank/DDBJ databases">
        <authorList>
            <person name="Sun L."/>
            <person name="Chen Z."/>
        </authorList>
    </citation>
    <scope>NUCLEOTIDE SEQUENCE [LARGE SCALE GENOMIC DNA]</scope>
    <source>
        <strain evidence="4 5">LMG 29736</strain>
    </source>
</reference>
<keyword evidence="4" id="KW-0378">Hydrolase</keyword>
<dbReference type="EMBL" id="QYTW02000029">
    <property type="protein sequence ID" value="RST57737.1"/>
    <property type="molecule type" value="Genomic_DNA"/>
</dbReference>
<evidence type="ECO:0000259" key="1">
    <source>
        <dbReference type="Pfam" id="PF00590"/>
    </source>
</evidence>
<dbReference type="Pfam" id="PF00590">
    <property type="entry name" value="TP_methylase"/>
    <property type="match status" value="1"/>
</dbReference>
<dbReference type="EMBL" id="BORJ01000021">
    <property type="protein sequence ID" value="GIN99173.1"/>
    <property type="molecule type" value="Genomic_DNA"/>
</dbReference>
<dbReference type="InterPro" id="IPR000878">
    <property type="entry name" value="4pyrrol_Mease"/>
</dbReference>
<evidence type="ECO:0000313" key="4">
    <source>
        <dbReference type="EMBL" id="RST57737.1"/>
    </source>
</evidence>
<sequence length="487" mass="55707">MNNIRVAGLGAGDLNQLPLGIYKLLKETDHLFLRTKEHPVIKQLEEEGVSYHSFDDIYEKHDQFEAVYEEITELLLEEATKRDIVYAVPGHPLIAEKTVQLLLERSAARGINVTVEGGHSFLDALFTAVRLDPIDGFQLLDGTMMKREDIQISQHVIIAQVYDQMVASDVKLTLMEKYPDDYEITVVTAAGSSNEKIRTIPLYELDRQPFLDNLTSVYVPPVISRELSLKEFSTLREVIADLRGPEGCPWDKKQTHLSLKKYLIEESYELLDAIDRDNIDDMIEELGDVLLQVMLHTQIGEDEGMFSIEDVLEGISRKMIRRHPHVFGETKAENADEVVVNWEQIKAKEKGKQINSGSLLDQIEKGLPALLRAYEVQKSAAKVGFDWDNAGEAMEKVKEETKEFEEVLAKQEKRRQLEEVGDLLFAVVNVARLAKIHPEEALQATNEKFYRRFAFIEEEVRKSGRPFDDFSLEELDLYWNEAKKQGK</sequence>
<dbReference type="Gene3D" id="3.40.1010.10">
    <property type="entry name" value="Cobalt-precorrin-4 Transmethylase, Domain 1"/>
    <property type="match status" value="1"/>
</dbReference>
<dbReference type="SUPFAM" id="SSF53790">
    <property type="entry name" value="Tetrapyrrole methylase"/>
    <property type="match status" value="1"/>
</dbReference>
<dbReference type="InterPro" id="IPR048015">
    <property type="entry name" value="NTP-PPase_MazG-like_N"/>
</dbReference>
<protein>
    <submittedName>
        <fullName evidence="3">MazG family protein</fullName>
    </submittedName>
    <submittedName>
        <fullName evidence="4">Nucleoside triphosphate pyrophosphohydrolase</fullName>
        <ecNumber evidence="4">3.6.1.9</ecNumber>
    </submittedName>
</protein>
<dbReference type="GO" id="GO:0047429">
    <property type="term" value="F:nucleoside triphosphate diphosphatase activity"/>
    <property type="evidence" value="ECO:0007669"/>
    <property type="project" value="UniProtKB-EC"/>
</dbReference>
<dbReference type="InterPro" id="IPR004518">
    <property type="entry name" value="MazG-like_dom"/>
</dbReference>
<keyword evidence="6" id="KW-1185">Reference proteome</keyword>
<name>A0A429X2Y1_SIMTE</name>
<proteinExistence type="predicted"/>
<dbReference type="SUPFAM" id="SSF101386">
    <property type="entry name" value="all-alpha NTP pyrophosphatases"/>
    <property type="match status" value="2"/>
</dbReference>
<feature type="domain" description="NTP pyrophosphohydrolase MazG-like" evidence="2">
    <location>
        <begin position="254"/>
        <end position="327"/>
    </location>
</feature>
<feature type="domain" description="Tetrapyrrole methylase" evidence="1">
    <location>
        <begin position="6"/>
        <end position="205"/>
    </location>
</feature>
<evidence type="ECO:0000313" key="5">
    <source>
        <dbReference type="Proteomes" id="UP000287296"/>
    </source>
</evidence>
<dbReference type="InterPro" id="IPR048011">
    <property type="entry name" value="NTP-PPase_MazG-like_C"/>
</dbReference>
<dbReference type="PANTHER" id="PTHR30522:SF0">
    <property type="entry name" value="NUCLEOSIDE TRIPHOSPHATE PYROPHOSPHOHYDROLASE"/>
    <property type="match status" value="1"/>
</dbReference>
<evidence type="ECO:0000313" key="3">
    <source>
        <dbReference type="EMBL" id="GIN99173.1"/>
    </source>
</evidence>
<accession>A0A429X2Y1</accession>
<reference evidence="3 6" key="2">
    <citation type="submission" date="2021-03" db="EMBL/GenBank/DDBJ databases">
        <title>Antimicrobial resistance genes in bacteria isolated from Japanese honey, and their potential for conferring macrolide and lincosamide resistance in the American foulbrood pathogen Paenibacillus larvae.</title>
        <authorList>
            <person name="Okamoto M."/>
            <person name="Kumagai M."/>
            <person name="Kanamori H."/>
            <person name="Takamatsu D."/>
        </authorList>
    </citation>
    <scope>NUCLEOTIDE SEQUENCE [LARGE SCALE GENOMIC DNA]</scope>
    <source>
        <strain evidence="3 6">J6TS1</strain>
    </source>
</reference>
<dbReference type="NCBIfam" id="NF007113">
    <property type="entry name" value="PRK09562.1"/>
    <property type="match status" value="1"/>
</dbReference>
<dbReference type="Proteomes" id="UP000680670">
    <property type="component" value="Unassembled WGS sequence"/>
</dbReference>
<comment type="caution">
    <text evidence="4">The sequence shown here is derived from an EMBL/GenBank/DDBJ whole genome shotgun (WGS) entry which is preliminary data.</text>
</comment>
<dbReference type="GO" id="GO:0046047">
    <property type="term" value="P:TTP catabolic process"/>
    <property type="evidence" value="ECO:0007669"/>
    <property type="project" value="TreeGrafter"/>
</dbReference>
<dbReference type="InterPro" id="IPR011551">
    <property type="entry name" value="NTP_PyrPHydrolase_MazG"/>
</dbReference>
<dbReference type="InterPro" id="IPR035996">
    <property type="entry name" value="4pyrrol_Methylase_sf"/>
</dbReference>
<dbReference type="FunFam" id="1.10.287.1080:FF:000001">
    <property type="entry name" value="Nucleoside triphosphate pyrophosphohydrolase"/>
    <property type="match status" value="1"/>
</dbReference>
<dbReference type="CDD" id="cd11528">
    <property type="entry name" value="NTP-PPase_MazG_Nterm"/>
    <property type="match status" value="1"/>
</dbReference>
<dbReference type="GO" id="GO:0006950">
    <property type="term" value="P:response to stress"/>
    <property type="evidence" value="ECO:0007669"/>
    <property type="project" value="UniProtKB-ARBA"/>
</dbReference>
<dbReference type="InterPro" id="IPR024180">
    <property type="entry name" value="Tetrapyrrole_Mease/MazG_pred"/>
</dbReference>
<dbReference type="PIRSF" id="PIRSF002845">
    <property type="entry name" value="Ttrprl_mtas_MazG"/>
    <property type="match status" value="1"/>
</dbReference>
<dbReference type="GO" id="GO:0046081">
    <property type="term" value="P:dUTP catabolic process"/>
    <property type="evidence" value="ECO:0007669"/>
    <property type="project" value="TreeGrafter"/>
</dbReference>
<dbReference type="NCBIfam" id="TIGR00444">
    <property type="entry name" value="mazG"/>
    <property type="match status" value="1"/>
</dbReference>
<dbReference type="FunFam" id="3.40.1010.10:FF:000008">
    <property type="entry name" value="Similar to nucleoside triphosphate pyrophosphohydrolase, MazG"/>
    <property type="match status" value="1"/>
</dbReference>
<evidence type="ECO:0000313" key="6">
    <source>
        <dbReference type="Proteomes" id="UP000680670"/>
    </source>
</evidence>
<dbReference type="OrthoDB" id="9808939at2"/>
<dbReference type="CDD" id="cd11529">
    <property type="entry name" value="NTP-PPase_MazG_Cterm"/>
    <property type="match status" value="1"/>
</dbReference>
<evidence type="ECO:0000259" key="2">
    <source>
        <dbReference type="Pfam" id="PF03819"/>
    </source>
</evidence>
<dbReference type="InterPro" id="IPR014777">
    <property type="entry name" value="4pyrrole_Mease_sub1"/>
</dbReference>
<dbReference type="FunFam" id="1.10.287.1080:FF:000003">
    <property type="entry name" value="Nucleoside triphosphate pyrophosphohydrolase"/>
    <property type="match status" value="1"/>
</dbReference>
<dbReference type="Gene3D" id="1.10.287.1080">
    <property type="entry name" value="MazG-like"/>
    <property type="match status" value="2"/>
</dbReference>
<dbReference type="Pfam" id="PF03819">
    <property type="entry name" value="MazG"/>
    <property type="match status" value="2"/>
</dbReference>
<dbReference type="GO" id="GO:0008168">
    <property type="term" value="F:methyltransferase activity"/>
    <property type="evidence" value="ECO:0007669"/>
    <property type="project" value="InterPro"/>
</dbReference>
<dbReference type="EC" id="3.6.1.9" evidence="4"/>
<feature type="domain" description="NTP pyrophosphohydrolase MazG-like" evidence="2">
    <location>
        <begin position="394"/>
        <end position="452"/>
    </location>
</feature>
<dbReference type="AlphaFoldDB" id="A0A429X2Y1"/>